<dbReference type="CDD" id="cd01949">
    <property type="entry name" value="GGDEF"/>
    <property type="match status" value="1"/>
</dbReference>
<evidence type="ECO:0000313" key="4">
    <source>
        <dbReference type="Proteomes" id="UP000078287"/>
    </source>
</evidence>
<dbReference type="Pfam" id="PF00990">
    <property type="entry name" value="GGDEF"/>
    <property type="match status" value="1"/>
</dbReference>
<dbReference type="PROSITE" id="PS50887">
    <property type="entry name" value="GGDEF"/>
    <property type="match status" value="1"/>
</dbReference>
<keyword evidence="1" id="KW-0812">Transmembrane</keyword>
<feature type="transmembrane region" description="Helical" evidence="1">
    <location>
        <begin position="46"/>
        <end position="71"/>
    </location>
</feature>
<feature type="transmembrane region" description="Helical" evidence="1">
    <location>
        <begin position="140"/>
        <end position="161"/>
    </location>
</feature>
<dbReference type="SMART" id="SM00267">
    <property type="entry name" value="GGDEF"/>
    <property type="match status" value="1"/>
</dbReference>
<dbReference type="PANTHER" id="PTHR45138">
    <property type="entry name" value="REGULATORY COMPONENTS OF SENSORY TRANSDUCTION SYSTEM"/>
    <property type="match status" value="1"/>
</dbReference>
<dbReference type="EMBL" id="LWQS01000034">
    <property type="protein sequence ID" value="OAN47793.1"/>
    <property type="molecule type" value="Genomic_DNA"/>
</dbReference>
<keyword evidence="1" id="KW-0472">Membrane</keyword>
<accession>A0A178MGX2</accession>
<dbReference type="FunFam" id="3.30.70.270:FF:000001">
    <property type="entry name" value="Diguanylate cyclase domain protein"/>
    <property type="match status" value="1"/>
</dbReference>
<dbReference type="RefSeq" id="WP_066783396.1">
    <property type="nucleotide sequence ID" value="NZ_LWQS01000034.1"/>
</dbReference>
<evidence type="ECO:0000256" key="1">
    <source>
        <dbReference type="SAM" id="Phobius"/>
    </source>
</evidence>
<dbReference type="InterPro" id="IPR043128">
    <property type="entry name" value="Rev_trsase/Diguanyl_cyclase"/>
</dbReference>
<dbReference type="AlphaFoldDB" id="A0A178MGX2"/>
<feature type="transmembrane region" description="Helical" evidence="1">
    <location>
        <begin position="83"/>
        <end position="103"/>
    </location>
</feature>
<dbReference type="InterPro" id="IPR029787">
    <property type="entry name" value="Nucleotide_cyclase"/>
</dbReference>
<dbReference type="Gene3D" id="3.30.70.270">
    <property type="match status" value="1"/>
</dbReference>
<name>A0A178MGX2_9CHLR</name>
<evidence type="ECO:0000259" key="2">
    <source>
        <dbReference type="PROSITE" id="PS50887"/>
    </source>
</evidence>
<feature type="domain" description="GGDEF" evidence="2">
    <location>
        <begin position="240"/>
        <end position="369"/>
    </location>
</feature>
<evidence type="ECO:0000313" key="3">
    <source>
        <dbReference type="EMBL" id="OAN47793.1"/>
    </source>
</evidence>
<proteinExistence type="predicted"/>
<dbReference type="STRING" id="1707952.A6A03_09150"/>
<dbReference type="PANTHER" id="PTHR45138:SF9">
    <property type="entry name" value="DIGUANYLATE CYCLASE DGCM-RELATED"/>
    <property type="match status" value="1"/>
</dbReference>
<feature type="transmembrane region" description="Helical" evidence="1">
    <location>
        <begin position="173"/>
        <end position="190"/>
    </location>
</feature>
<dbReference type="NCBIfam" id="TIGR00254">
    <property type="entry name" value="GGDEF"/>
    <property type="match status" value="1"/>
</dbReference>
<organism evidence="3 4">
    <name type="scientific">Chloroflexus islandicus</name>
    <dbReference type="NCBI Taxonomy" id="1707952"/>
    <lineage>
        <taxon>Bacteria</taxon>
        <taxon>Bacillati</taxon>
        <taxon>Chloroflexota</taxon>
        <taxon>Chloroflexia</taxon>
        <taxon>Chloroflexales</taxon>
        <taxon>Chloroflexineae</taxon>
        <taxon>Chloroflexaceae</taxon>
        <taxon>Chloroflexus</taxon>
    </lineage>
</organism>
<keyword evidence="4" id="KW-1185">Reference proteome</keyword>
<dbReference type="OrthoDB" id="69083at2"/>
<protein>
    <recommendedName>
        <fullName evidence="2">GGDEF domain-containing protein</fullName>
    </recommendedName>
</protein>
<feature type="transmembrane region" description="Helical" evidence="1">
    <location>
        <begin position="20"/>
        <end position="40"/>
    </location>
</feature>
<dbReference type="InterPro" id="IPR050469">
    <property type="entry name" value="Diguanylate_Cyclase"/>
</dbReference>
<dbReference type="GO" id="GO:0052621">
    <property type="term" value="F:diguanylate cyclase activity"/>
    <property type="evidence" value="ECO:0007669"/>
    <property type="project" value="TreeGrafter"/>
</dbReference>
<reference evidence="3 4" key="1">
    <citation type="submission" date="2016-04" db="EMBL/GenBank/DDBJ databases">
        <title>Chloroflexus islandicus sp. nov., a thermophilic filamentous anoxygenic phototrophic bacterium from geyser Strokkur (Iceland).</title>
        <authorList>
            <person name="Gaisin V.A."/>
            <person name="Kalashnikov A.M."/>
            <person name="Sukhacheva M.V."/>
            <person name="Grouzdev D.S."/>
            <person name="Ivanov T.M."/>
            <person name="Kuznetsov B."/>
            <person name="Gorlenko V.M."/>
        </authorList>
    </citation>
    <scope>NUCLEOTIDE SEQUENCE [LARGE SCALE GENOMIC DNA]</scope>
    <source>
        <strain evidence="4">isl-2</strain>
    </source>
</reference>
<sequence>MQTVIEQERGRFDQQRRRTYQIAGSLGVLMVAIDIVKQSLDHTQPLVVRLVYIVNDLFLIAISLFVVWLVTTRRGKLTTVERLMFIVFAAESLLFNGIVPPLLGQTLALRWEQTVNDDIWFLFMICTLGFHLFRHRASVLIVTSLYGLSVIILGGQILFSMPHEPLEPGLRSLQVYGMGAIFLCFIYIVSRYRAQTQRLQIEYELMEEWAFVDMLTGLANRRRCEQVLQEATARYQRYGEPFTICLWDIDHFKQINDTYGHEGGDQILRQMARLARTMIRSTDFVGRWGGEEFFLLLPCTHLAEAEQLADRLRHRIMEHIGLSDHVVSASFGVAEYHPSDDQTSLLARADSALYEAKSTGRNRVVGAELSPSFG</sequence>
<gene>
    <name evidence="3" type="ORF">A6A03_09150</name>
</gene>
<dbReference type="SUPFAM" id="SSF55073">
    <property type="entry name" value="Nucleotide cyclase"/>
    <property type="match status" value="1"/>
</dbReference>
<comment type="caution">
    <text evidence="3">The sequence shown here is derived from an EMBL/GenBank/DDBJ whole genome shotgun (WGS) entry which is preliminary data.</text>
</comment>
<dbReference type="InterPro" id="IPR000160">
    <property type="entry name" value="GGDEF_dom"/>
</dbReference>
<keyword evidence="1" id="KW-1133">Transmembrane helix</keyword>
<feature type="transmembrane region" description="Helical" evidence="1">
    <location>
        <begin position="115"/>
        <end position="133"/>
    </location>
</feature>
<dbReference type="Proteomes" id="UP000078287">
    <property type="component" value="Unassembled WGS sequence"/>
</dbReference>